<evidence type="ECO:0000313" key="1">
    <source>
        <dbReference type="EMBL" id="KIO12154.1"/>
    </source>
</evidence>
<dbReference type="EMBL" id="KN831948">
    <property type="protein sequence ID" value="KIO12154.1"/>
    <property type="molecule type" value="Genomic_DNA"/>
</dbReference>
<sequence>MPGAAPLGRLICIGQQTDFQNATLVQLPTRKQVYSWLQSFHNCSKCALRYTSSKAPRVSPQRTNARISIPAVRSLYTFIRTPRGTWNLSTVVLPPDHFK</sequence>
<name>A0A0C3PTT7_PISTI</name>
<accession>A0A0C3PTT7</accession>
<protein>
    <submittedName>
        <fullName evidence="1">Uncharacterized protein</fullName>
    </submittedName>
</protein>
<gene>
    <name evidence="1" type="ORF">M404DRAFT_748460</name>
</gene>
<evidence type="ECO:0000313" key="2">
    <source>
        <dbReference type="Proteomes" id="UP000054217"/>
    </source>
</evidence>
<reference evidence="1 2" key="1">
    <citation type="submission" date="2014-04" db="EMBL/GenBank/DDBJ databases">
        <authorList>
            <consortium name="DOE Joint Genome Institute"/>
            <person name="Kuo A."/>
            <person name="Kohler A."/>
            <person name="Costa M.D."/>
            <person name="Nagy L.G."/>
            <person name="Floudas D."/>
            <person name="Copeland A."/>
            <person name="Barry K.W."/>
            <person name="Cichocki N."/>
            <person name="Veneault-Fourrey C."/>
            <person name="LaButti K."/>
            <person name="Lindquist E.A."/>
            <person name="Lipzen A."/>
            <person name="Lundell T."/>
            <person name="Morin E."/>
            <person name="Murat C."/>
            <person name="Sun H."/>
            <person name="Tunlid A."/>
            <person name="Henrissat B."/>
            <person name="Grigoriev I.V."/>
            <person name="Hibbett D.S."/>
            <person name="Martin F."/>
            <person name="Nordberg H.P."/>
            <person name="Cantor M.N."/>
            <person name="Hua S.X."/>
        </authorList>
    </citation>
    <scope>NUCLEOTIDE SEQUENCE [LARGE SCALE GENOMIC DNA]</scope>
    <source>
        <strain evidence="1 2">Marx 270</strain>
    </source>
</reference>
<organism evidence="1 2">
    <name type="scientific">Pisolithus tinctorius Marx 270</name>
    <dbReference type="NCBI Taxonomy" id="870435"/>
    <lineage>
        <taxon>Eukaryota</taxon>
        <taxon>Fungi</taxon>
        <taxon>Dikarya</taxon>
        <taxon>Basidiomycota</taxon>
        <taxon>Agaricomycotina</taxon>
        <taxon>Agaricomycetes</taxon>
        <taxon>Agaricomycetidae</taxon>
        <taxon>Boletales</taxon>
        <taxon>Sclerodermatineae</taxon>
        <taxon>Pisolithaceae</taxon>
        <taxon>Pisolithus</taxon>
    </lineage>
</organism>
<keyword evidence="2" id="KW-1185">Reference proteome</keyword>
<dbReference type="HOGENOM" id="CLU_2321316_0_0_1"/>
<dbReference type="Proteomes" id="UP000054217">
    <property type="component" value="Unassembled WGS sequence"/>
</dbReference>
<reference evidence="2" key="2">
    <citation type="submission" date="2015-01" db="EMBL/GenBank/DDBJ databases">
        <title>Evolutionary Origins and Diversification of the Mycorrhizal Mutualists.</title>
        <authorList>
            <consortium name="DOE Joint Genome Institute"/>
            <consortium name="Mycorrhizal Genomics Consortium"/>
            <person name="Kohler A."/>
            <person name="Kuo A."/>
            <person name="Nagy L.G."/>
            <person name="Floudas D."/>
            <person name="Copeland A."/>
            <person name="Barry K.W."/>
            <person name="Cichocki N."/>
            <person name="Veneault-Fourrey C."/>
            <person name="LaButti K."/>
            <person name="Lindquist E.A."/>
            <person name="Lipzen A."/>
            <person name="Lundell T."/>
            <person name="Morin E."/>
            <person name="Murat C."/>
            <person name="Riley R."/>
            <person name="Ohm R."/>
            <person name="Sun H."/>
            <person name="Tunlid A."/>
            <person name="Henrissat B."/>
            <person name="Grigoriev I.V."/>
            <person name="Hibbett D.S."/>
            <person name="Martin F."/>
        </authorList>
    </citation>
    <scope>NUCLEOTIDE SEQUENCE [LARGE SCALE GENOMIC DNA]</scope>
    <source>
        <strain evidence="2">Marx 270</strain>
    </source>
</reference>
<dbReference type="AlphaFoldDB" id="A0A0C3PTT7"/>
<dbReference type="InParanoid" id="A0A0C3PTT7"/>
<proteinExistence type="predicted"/>